<name>A0ABR4PG60_9HELO</name>
<dbReference type="EMBL" id="JBFCZG010000005">
    <property type="protein sequence ID" value="KAL3422314.1"/>
    <property type="molecule type" value="Genomic_DNA"/>
</dbReference>
<keyword evidence="1" id="KW-0472">Membrane</keyword>
<protein>
    <submittedName>
        <fullName evidence="2">Uncharacterized protein</fullName>
    </submittedName>
</protein>
<reference evidence="2 3" key="1">
    <citation type="submission" date="2024-06" db="EMBL/GenBank/DDBJ databases">
        <title>Complete genome of Phlyctema vagabunda strain 19-DSS-EL-015.</title>
        <authorList>
            <person name="Fiorenzani C."/>
        </authorList>
    </citation>
    <scope>NUCLEOTIDE SEQUENCE [LARGE SCALE GENOMIC DNA]</scope>
    <source>
        <strain evidence="2 3">19-DSS-EL-015</strain>
    </source>
</reference>
<organism evidence="2 3">
    <name type="scientific">Phlyctema vagabunda</name>
    <dbReference type="NCBI Taxonomy" id="108571"/>
    <lineage>
        <taxon>Eukaryota</taxon>
        <taxon>Fungi</taxon>
        <taxon>Dikarya</taxon>
        <taxon>Ascomycota</taxon>
        <taxon>Pezizomycotina</taxon>
        <taxon>Leotiomycetes</taxon>
        <taxon>Helotiales</taxon>
        <taxon>Dermateaceae</taxon>
        <taxon>Phlyctema</taxon>
    </lineage>
</organism>
<evidence type="ECO:0000313" key="3">
    <source>
        <dbReference type="Proteomes" id="UP001629113"/>
    </source>
</evidence>
<keyword evidence="1" id="KW-1133">Transmembrane helix</keyword>
<evidence type="ECO:0000256" key="1">
    <source>
        <dbReference type="SAM" id="Phobius"/>
    </source>
</evidence>
<gene>
    <name evidence="2" type="ORF">PVAG01_06470</name>
</gene>
<accession>A0ABR4PG60</accession>
<evidence type="ECO:0000313" key="2">
    <source>
        <dbReference type="EMBL" id="KAL3422314.1"/>
    </source>
</evidence>
<keyword evidence="1" id="KW-0812">Transmembrane</keyword>
<keyword evidence="3" id="KW-1185">Reference proteome</keyword>
<dbReference type="Proteomes" id="UP001629113">
    <property type="component" value="Unassembled WGS sequence"/>
</dbReference>
<proteinExistence type="predicted"/>
<sequence length="121" mass="13727">MDSSQKHHLLVPPPPYLLNDHSLLPLYTVAMDNNHQPDLERKTIDGSQPLPGVRFHLPEFSARNGFYLPIPEVTGTRHWRDLMSTIGLIFASAFVGFIILSVWIGYKAYIALGERLINGFR</sequence>
<feature type="transmembrane region" description="Helical" evidence="1">
    <location>
        <begin position="86"/>
        <end position="106"/>
    </location>
</feature>
<comment type="caution">
    <text evidence="2">The sequence shown here is derived from an EMBL/GenBank/DDBJ whole genome shotgun (WGS) entry which is preliminary data.</text>
</comment>